<accession>A0AA35WE77</accession>
<organism evidence="2 3">
    <name type="scientific">Geodia barretti</name>
    <name type="common">Barrett's horny sponge</name>
    <dbReference type="NCBI Taxonomy" id="519541"/>
    <lineage>
        <taxon>Eukaryota</taxon>
        <taxon>Metazoa</taxon>
        <taxon>Porifera</taxon>
        <taxon>Demospongiae</taxon>
        <taxon>Heteroscleromorpha</taxon>
        <taxon>Tetractinellida</taxon>
        <taxon>Astrophorina</taxon>
        <taxon>Geodiidae</taxon>
        <taxon>Geodia</taxon>
    </lineage>
</organism>
<evidence type="ECO:0000313" key="3">
    <source>
        <dbReference type="Proteomes" id="UP001174909"/>
    </source>
</evidence>
<dbReference type="Proteomes" id="UP001174909">
    <property type="component" value="Unassembled WGS sequence"/>
</dbReference>
<proteinExistence type="predicted"/>
<feature type="non-terminal residue" evidence="2">
    <location>
        <position position="44"/>
    </location>
</feature>
<sequence>MSLLPPKPKPNGQDQGVSSPTNIGLQYYQPAQRTRVREANEHYL</sequence>
<comment type="caution">
    <text evidence="2">The sequence shown here is derived from an EMBL/GenBank/DDBJ whole genome shotgun (WGS) entry which is preliminary data.</text>
</comment>
<protein>
    <submittedName>
        <fullName evidence="2">Uncharacterized protein</fullName>
    </submittedName>
</protein>
<dbReference type="EMBL" id="CASHTH010001321">
    <property type="protein sequence ID" value="CAI8014036.1"/>
    <property type="molecule type" value="Genomic_DNA"/>
</dbReference>
<reference evidence="2" key="1">
    <citation type="submission" date="2023-03" db="EMBL/GenBank/DDBJ databases">
        <authorList>
            <person name="Steffen K."/>
            <person name="Cardenas P."/>
        </authorList>
    </citation>
    <scope>NUCLEOTIDE SEQUENCE</scope>
</reference>
<feature type="compositionally biased region" description="Polar residues" evidence="1">
    <location>
        <begin position="12"/>
        <end position="32"/>
    </location>
</feature>
<dbReference type="AlphaFoldDB" id="A0AA35WE77"/>
<name>A0AA35WE77_GEOBA</name>
<gene>
    <name evidence="2" type="ORF">GBAR_LOCUS8812</name>
</gene>
<feature type="compositionally biased region" description="Basic and acidic residues" evidence="1">
    <location>
        <begin position="35"/>
        <end position="44"/>
    </location>
</feature>
<feature type="region of interest" description="Disordered" evidence="1">
    <location>
        <begin position="1"/>
        <end position="44"/>
    </location>
</feature>
<evidence type="ECO:0000313" key="2">
    <source>
        <dbReference type="EMBL" id="CAI8014036.1"/>
    </source>
</evidence>
<keyword evidence="3" id="KW-1185">Reference proteome</keyword>
<evidence type="ECO:0000256" key="1">
    <source>
        <dbReference type="SAM" id="MobiDB-lite"/>
    </source>
</evidence>